<protein>
    <submittedName>
        <fullName evidence="9">Uncharacterized protein</fullName>
    </submittedName>
</protein>
<comment type="caution">
    <text evidence="9">The sequence shown here is derived from an EMBL/GenBank/DDBJ whole genome shotgun (WGS) entry which is preliminary data.</text>
</comment>
<keyword evidence="7 8" id="KW-0472">Membrane</keyword>
<evidence type="ECO:0000256" key="4">
    <source>
        <dbReference type="ARBA" id="ARBA00022475"/>
    </source>
</evidence>
<gene>
    <name evidence="9" type="ORF">CTEN210_12594</name>
</gene>
<reference evidence="9 10" key="1">
    <citation type="journal article" date="2021" name="Sci. Rep.">
        <title>The genome of the diatom Chaetoceros tenuissimus carries an ancient integrated fragment of an extant virus.</title>
        <authorList>
            <person name="Hongo Y."/>
            <person name="Kimura K."/>
            <person name="Takaki Y."/>
            <person name="Yoshida Y."/>
            <person name="Baba S."/>
            <person name="Kobayashi G."/>
            <person name="Nagasaki K."/>
            <person name="Hano T."/>
            <person name="Tomaru Y."/>
        </authorList>
    </citation>
    <scope>NUCLEOTIDE SEQUENCE [LARGE SCALE GENOMIC DNA]</scope>
    <source>
        <strain evidence="9 10">NIES-3715</strain>
    </source>
</reference>
<dbReference type="PANTHER" id="PTHR43549">
    <property type="entry name" value="MULTIDRUG RESISTANCE PROTEIN YPNP-RELATED"/>
    <property type="match status" value="1"/>
</dbReference>
<dbReference type="AlphaFoldDB" id="A0AAD3HAM7"/>
<feature type="transmembrane region" description="Helical" evidence="8">
    <location>
        <begin position="348"/>
        <end position="369"/>
    </location>
</feature>
<comment type="similarity">
    <text evidence="2">Belongs to the multi antimicrobial extrusion (MATE) (TC 2.A.66.1) family.</text>
</comment>
<evidence type="ECO:0000256" key="7">
    <source>
        <dbReference type="ARBA" id="ARBA00023136"/>
    </source>
</evidence>
<sequence>MGKDDGYYNYEHYYDAIKFEVSSETPSHIAIGLAIVFTALVIISGFFVKIKKKKWQRETTSDNMAKEDEEVVPSSFMCGAANNDVFDFALMDDEHECDNASINSMDSEEAYEYFETLFLGFEQKKGSRKKEPKETVLMNTVNIEQGIEYKKNKCTPRKELVHSPPMAEVVEESFLDNYTDNVVSQKLKQKRRLSLFGRRRFSLQFTLNLKEKLKRSKKETVKEECMQYTSFDQIQQTPISAEIQMLEIPTSHMNHSSNESYDAFIEGGIDVIEKNFDPDLNMKVEEIEKKNDQETEENAENSLKDEMSQVWKLTIPWSISSIISYASSIVALALISSFLSVAQMICYSYVWFITGAAFLPVDAIYSSLYKHVNNAISNGDTNGYVKAGKYMKISCILIIALSIPISVGVVFSMGSIFRWYGFEQHMIELSKNYSIVVVIHTIFSTLFSIITVSTDIEGYADFNAKFSTLESITDILLSAFVIPIFHPSLVQLGLIHICEEIFGYAVYFYLTGYKWGWYDHYLSGIKSPLENNRENKKALATLVKKSFPLALDAVNSNLEWFTFSFFASYVGEAEAACWVLLSYIYDIMGVLPYYLAESAEYRISSLLSTGNIAIARRIADKVMLLSFLWSLVDTAILFAVKLPLIRILTSDYDLAFMIDKAMPLVLFCHPFFTLTSTAGFYNHALAMFKRSTKILVLVNVFVIIPLGAVSTFVYGWDISGLLIASNVGHAVNGFIVLIVYNNADWEKGVRKNKKMAGKIDSSSKVNLNTSIETEPNNDSIDYDHCYSSKVNLNTSVETEPNDSIDYDDCYWDELDPKAKESAETLGYNKDRWDNDMELEEFCEYNDFDFEELPAYVQEAILYLGYTQDSWNAE</sequence>
<dbReference type="InterPro" id="IPR002528">
    <property type="entry name" value="MATE_fam"/>
</dbReference>
<feature type="transmembrane region" description="Helical" evidence="8">
    <location>
        <begin position="29"/>
        <end position="48"/>
    </location>
</feature>
<dbReference type="EMBL" id="BLLK01000051">
    <property type="protein sequence ID" value="GFH56118.1"/>
    <property type="molecule type" value="Genomic_DNA"/>
</dbReference>
<feature type="transmembrane region" description="Helical" evidence="8">
    <location>
        <begin position="694"/>
        <end position="716"/>
    </location>
</feature>
<evidence type="ECO:0000256" key="3">
    <source>
        <dbReference type="ARBA" id="ARBA00022448"/>
    </source>
</evidence>
<organism evidence="9 10">
    <name type="scientific">Chaetoceros tenuissimus</name>
    <dbReference type="NCBI Taxonomy" id="426638"/>
    <lineage>
        <taxon>Eukaryota</taxon>
        <taxon>Sar</taxon>
        <taxon>Stramenopiles</taxon>
        <taxon>Ochrophyta</taxon>
        <taxon>Bacillariophyta</taxon>
        <taxon>Coscinodiscophyceae</taxon>
        <taxon>Chaetocerotophycidae</taxon>
        <taxon>Chaetocerotales</taxon>
        <taxon>Chaetocerotaceae</taxon>
        <taxon>Chaetoceros</taxon>
    </lineage>
</organism>
<comment type="subcellular location">
    <subcellularLocation>
        <location evidence="1">Cell membrane</location>
        <topology evidence="1">Multi-pass membrane protein</topology>
    </subcellularLocation>
</comment>
<dbReference type="CDD" id="cd12082">
    <property type="entry name" value="MATE_like"/>
    <property type="match status" value="1"/>
</dbReference>
<evidence type="ECO:0000313" key="10">
    <source>
        <dbReference type="Proteomes" id="UP001054902"/>
    </source>
</evidence>
<evidence type="ECO:0000256" key="8">
    <source>
        <dbReference type="SAM" id="Phobius"/>
    </source>
</evidence>
<accession>A0AAD3HAM7</accession>
<name>A0AAD3HAM7_9STRA</name>
<keyword evidence="5 8" id="KW-0812">Transmembrane</keyword>
<dbReference type="GO" id="GO:0005886">
    <property type="term" value="C:plasma membrane"/>
    <property type="evidence" value="ECO:0007669"/>
    <property type="project" value="UniProtKB-SubCell"/>
</dbReference>
<dbReference type="Proteomes" id="UP001054902">
    <property type="component" value="Unassembled WGS sequence"/>
</dbReference>
<feature type="transmembrane region" description="Helical" evidence="8">
    <location>
        <begin position="322"/>
        <end position="342"/>
    </location>
</feature>
<feature type="transmembrane region" description="Helical" evidence="8">
    <location>
        <begin position="466"/>
        <end position="486"/>
    </location>
</feature>
<evidence type="ECO:0000313" key="9">
    <source>
        <dbReference type="EMBL" id="GFH56118.1"/>
    </source>
</evidence>
<dbReference type="Pfam" id="PF01554">
    <property type="entry name" value="MatE"/>
    <property type="match status" value="1"/>
</dbReference>
<dbReference type="GO" id="GO:0042910">
    <property type="term" value="F:xenobiotic transmembrane transporter activity"/>
    <property type="evidence" value="ECO:0007669"/>
    <property type="project" value="InterPro"/>
</dbReference>
<feature type="transmembrane region" description="Helical" evidence="8">
    <location>
        <begin position="722"/>
        <end position="743"/>
    </location>
</feature>
<dbReference type="InterPro" id="IPR052031">
    <property type="entry name" value="Membrane_Transporter-Flippase"/>
</dbReference>
<evidence type="ECO:0000256" key="1">
    <source>
        <dbReference type="ARBA" id="ARBA00004651"/>
    </source>
</evidence>
<dbReference type="GO" id="GO:0015297">
    <property type="term" value="F:antiporter activity"/>
    <property type="evidence" value="ECO:0007669"/>
    <property type="project" value="InterPro"/>
</dbReference>
<keyword evidence="6 8" id="KW-1133">Transmembrane helix</keyword>
<evidence type="ECO:0000256" key="5">
    <source>
        <dbReference type="ARBA" id="ARBA00022692"/>
    </source>
</evidence>
<feature type="transmembrane region" description="Helical" evidence="8">
    <location>
        <begin position="390"/>
        <end position="413"/>
    </location>
</feature>
<proteinExistence type="inferred from homology"/>
<dbReference type="PANTHER" id="PTHR43549:SF2">
    <property type="entry name" value="MULTIDRUG RESISTANCE PROTEIN NORM-RELATED"/>
    <property type="match status" value="1"/>
</dbReference>
<evidence type="ECO:0000256" key="6">
    <source>
        <dbReference type="ARBA" id="ARBA00022989"/>
    </source>
</evidence>
<feature type="transmembrane region" description="Helical" evidence="8">
    <location>
        <begin position="664"/>
        <end position="682"/>
    </location>
</feature>
<feature type="transmembrane region" description="Helical" evidence="8">
    <location>
        <begin position="433"/>
        <end position="454"/>
    </location>
</feature>
<evidence type="ECO:0000256" key="2">
    <source>
        <dbReference type="ARBA" id="ARBA00010199"/>
    </source>
</evidence>
<keyword evidence="4" id="KW-1003">Cell membrane</keyword>
<keyword evidence="10" id="KW-1185">Reference proteome</keyword>
<feature type="transmembrane region" description="Helical" evidence="8">
    <location>
        <begin position="622"/>
        <end position="644"/>
    </location>
</feature>
<keyword evidence="3" id="KW-0813">Transport</keyword>